<feature type="transmembrane region" description="Helical" evidence="8">
    <location>
        <begin position="171"/>
        <end position="195"/>
    </location>
</feature>
<sequence>MRLSRRTNVDGRPAIAIAAGSLSLSIETRPTLITLALLLLAAALAVVAMTIGRIPLATGDVLAIIFGQGPGGSAEQVVLNVRLPRMLTGLFVGAALGASGAVFQSISRNALGSPDIIGFTTGSATGALAQIVVFGGSGLLVAASAMGGGVITALVVYTLSVKGGSTSSYRLVLIGIGVGAVLTALNGLMLVKGNLDDAIAANLWMAGSLNARTWIHAWPVTIGTLTILPILALLARPLALMEMGDDVARQLGVNVELVRVSAMILAVLLASLATGSAGPVAFVALAAPQLVRRLVGHGQLAIIGSAAMGALLLVLADLVSQLAPLGIVVPIGRMTGLVGGLYLVWLLTRTKSL</sequence>
<dbReference type="PANTHER" id="PTHR30472">
    <property type="entry name" value="FERRIC ENTEROBACTIN TRANSPORT SYSTEM PERMEASE PROTEIN"/>
    <property type="match status" value="1"/>
</dbReference>
<evidence type="ECO:0000256" key="6">
    <source>
        <dbReference type="ARBA" id="ARBA00022989"/>
    </source>
</evidence>
<evidence type="ECO:0000256" key="4">
    <source>
        <dbReference type="ARBA" id="ARBA00022475"/>
    </source>
</evidence>
<evidence type="ECO:0000256" key="3">
    <source>
        <dbReference type="ARBA" id="ARBA00022448"/>
    </source>
</evidence>
<keyword evidence="4" id="KW-1003">Cell membrane</keyword>
<keyword evidence="3" id="KW-0813">Transport</keyword>
<feature type="transmembrane region" description="Helical" evidence="8">
    <location>
        <begin position="299"/>
        <end position="318"/>
    </location>
</feature>
<dbReference type="Gene3D" id="1.10.3470.10">
    <property type="entry name" value="ABC transporter involved in vitamin B12 uptake, BtuC"/>
    <property type="match status" value="1"/>
</dbReference>
<proteinExistence type="inferred from homology"/>
<evidence type="ECO:0000256" key="2">
    <source>
        <dbReference type="ARBA" id="ARBA00007935"/>
    </source>
</evidence>
<accession>A0A3S4GH11</accession>
<evidence type="ECO:0000313" key="9">
    <source>
        <dbReference type="EMBL" id="VDS04326.1"/>
    </source>
</evidence>
<dbReference type="SUPFAM" id="SSF81345">
    <property type="entry name" value="ABC transporter involved in vitamin B12 uptake, BtuC"/>
    <property type="match status" value="1"/>
</dbReference>
<evidence type="ECO:0000313" key="10">
    <source>
        <dbReference type="Proteomes" id="UP000268844"/>
    </source>
</evidence>
<dbReference type="PANTHER" id="PTHR30472:SF24">
    <property type="entry name" value="FERRIC ENTEROBACTIN TRANSPORT SYSTEM PERMEASE PROTEIN FEPG"/>
    <property type="match status" value="1"/>
</dbReference>
<dbReference type="Proteomes" id="UP000268844">
    <property type="component" value="Unassembled WGS sequence"/>
</dbReference>
<dbReference type="CDD" id="cd06550">
    <property type="entry name" value="TM_ABC_iron-siderophores_like"/>
    <property type="match status" value="1"/>
</dbReference>
<dbReference type="GO" id="GO:0005886">
    <property type="term" value="C:plasma membrane"/>
    <property type="evidence" value="ECO:0007669"/>
    <property type="project" value="UniProtKB-SubCell"/>
</dbReference>
<evidence type="ECO:0000256" key="5">
    <source>
        <dbReference type="ARBA" id="ARBA00022692"/>
    </source>
</evidence>
<evidence type="ECO:0000256" key="1">
    <source>
        <dbReference type="ARBA" id="ARBA00004651"/>
    </source>
</evidence>
<evidence type="ECO:0000256" key="7">
    <source>
        <dbReference type="ARBA" id="ARBA00023136"/>
    </source>
</evidence>
<dbReference type="AlphaFoldDB" id="A0A3S4GH11"/>
<organism evidence="9 10">
    <name type="scientific">Devosia equisanguinis</name>
    <dbReference type="NCBI Taxonomy" id="2490941"/>
    <lineage>
        <taxon>Bacteria</taxon>
        <taxon>Pseudomonadati</taxon>
        <taxon>Pseudomonadota</taxon>
        <taxon>Alphaproteobacteria</taxon>
        <taxon>Hyphomicrobiales</taxon>
        <taxon>Devosiaceae</taxon>
        <taxon>Devosia</taxon>
    </lineage>
</organism>
<dbReference type="InterPro" id="IPR037294">
    <property type="entry name" value="ABC_BtuC-like"/>
</dbReference>
<keyword evidence="7 8" id="KW-0472">Membrane</keyword>
<dbReference type="GO" id="GO:0033214">
    <property type="term" value="P:siderophore-iron import into cell"/>
    <property type="evidence" value="ECO:0007669"/>
    <property type="project" value="TreeGrafter"/>
</dbReference>
<keyword evidence="10" id="KW-1185">Reference proteome</keyword>
<gene>
    <name evidence="9" type="primary">fepG_1</name>
    <name evidence="9" type="ORF">DEVEQU_01461</name>
</gene>
<keyword evidence="6 8" id="KW-1133">Transmembrane helix</keyword>
<feature type="transmembrane region" description="Helical" evidence="8">
    <location>
        <begin position="139"/>
        <end position="159"/>
    </location>
</feature>
<dbReference type="GO" id="GO:0022857">
    <property type="term" value="F:transmembrane transporter activity"/>
    <property type="evidence" value="ECO:0007669"/>
    <property type="project" value="InterPro"/>
</dbReference>
<comment type="similarity">
    <text evidence="2">Belongs to the binding-protein-dependent transport system permease family. FecCD subfamily.</text>
</comment>
<keyword evidence="5 8" id="KW-0812">Transmembrane</keyword>
<dbReference type="InterPro" id="IPR000522">
    <property type="entry name" value="ABC_transptr_permease_BtuC"/>
</dbReference>
<feature type="transmembrane region" description="Helical" evidence="8">
    <location>
        <begin position="215"/>
        <end position="239"/>
    </location>
</feature>
<comment type="subcellular location">
    <subcellularLocation>
        <location evidence="1">Cell membrane</location>
        <topology evidence="1">Multi-pass membrane protein</topology>
    </subcellularLocation>
</comment>
<dbReference type="RefSeq" id="WP_126149909.1">
    <property type="nucleotide sequence ID" value="NZ_JBHTMH010000003.1"/>
</dbReference>
<reference evidence="9 10" key="1">
    <citation type="submission" date="2018-12" db="EMBL/GenBank/DDBJ databases">
        <authorList>
            <person name="Criscuolo A."/>
        </authorList>
    </citation>
    <scope>NUCLEOTIDE SEQUENCE [LARGE SCALE GENOMIC DNA]</scope>
    <source>
        <strain evidence="9">ACIP1116281</strain>
    </source>
</reference>
<dbReference type="EMBL" id="UZWD01000022">
    <property type="protein sequence ID" value="VDS04326.1"/>
    <property type="molecule type" value="Genomic_DNA"/>
</dbReference>
<dbReference type="Pfam" id="PF01032">
    <property type="entry name" value="FecCD"/>
    <property type="match status" value="1"/>
</dbReference>
<feature type="transmembrane region" description="Helical" evidence="8">
    <location>
        <begin position="86"/>
        <end position="104"/>
    </location>
</feature>
<protein>
    <submittedName>
        <fullName evidence="9">Ferric enterobactin transport system permease protein FepG</fullName>
    </submittedName>
</protein>
<feature type="transmembrane region" description="Helical" evidence="8">
    <location>
        <begin position="325"/>
        <end position="347"/>
    </location>
</feature>
<feature type="transmembrane region" description="Helical" evidence="8">
    <location>
        <begin position="32"/>
        <end position="52"/>
    </location>
</feature>
<dbReference type="OrthoDB" id="9055647at2"/>
<evidence type="ECO:0000256" key="8">
    <source>
        <dbReference type="SAM" id="Phobius"/>
    </source>
</evidence>
<feature type="transmembrane region" description="Helical" evidence="8">
    <location>
        <begin position="260"/>
        <end position="287"/>
    </location>
</feature>
<name>A0A3S4GH11_9HYPH</name>